<dbReference type="Proteomes" id="UP000492821">
    <property type="component" value="Unassembled WGS sequence"/>
</dbReference>
<accession>A0A7E4W771</accession>
<proteinExistence type="predicted"/>
<reference evidence="2" key="2">
    <citation type="submission" date="2020-10" db="UniProtKB">
        <authorList>
            <consortium name="WormBaseParasite"/>
        </authorList>
    </citation>
    <scope>IDENTIFICATION</scope>
</reference>
<keyword evidence="1" id="KW-1185">Reference proteome</keyword>
<reference evidence="1" key="1">
    <citation type="journal article" date="2013" name="Genetics">
        <title>The draft genome and transcriptome of Panagrellus redivivus are shaped by the harsh demands of a free-living lifestyle.</title>
        <authorList>
            <person name="Srinivasan J."/>
            <person name="Dillman A.R."/>
            <person name="Macchietto M.G."/>
            <person name="Heikkinen L."/>
            <person name="Lakso M."/>
            <person name="Fracchia K.M."/>
            <person name="Antoshechkin I."/>
            <person name="Mortazavi A."/>
            <person name="Wong G."/>
            <person name="Sternberg P.W."/>
        </authorList>
    </citation>
    <scope>NUCLEOTIDE SEQUENCE [LARGE SCALE GENOMIC DNA]</scope>
    <source>
        <strain evidence="1">MT8872</strain>
    </source>
</reference>
<protein>
    <submittedName>
        <fullName evidence="2">FTH domain-containing protein</fullName>
    </submittedName>
</protein>
<evidence type="ECO:0000313" key="1">
    <source>
        <dbReference type="Proteomes" id="UP000492821"/>
    </source>
</evidence>
<sequence>MLKLHKYSIIRIYTVLTEPMLFSDLWPYIEHSKEINLSIKNLIYGKNVVNVIRKNQVCFTKLFFFHLDISQKVLLDLFDFILSFPSGPPRACFTFLQELPVSLAWTVIEKYESLGFKENMHFIPTSEYHSIRMIVLEGNKLEAHFC</sequence>
<dbReference type="AlphaFoldDB" id="A0A7E4W771"/>
<dbReference type="WBParaSite" id="Pan_g8166.t1">
    <property type="protein sequence ID" value="Pan_g8166.t1"/>
    <property type="gene ID" value="Pan_g8166"/>
</dbReference>
<name>A0A7E4W771_PANRE</name>
<organism evidence="1 2">
    <name type="scientific">Panagrellus redivivus</name>
    <name type="common">Microworm</name>
    <dbReference type="NCBI Taxonomy" id="6233"/>
    <lineage>
        <taxon>Eukaryota</taxon>
        <taxon>Metazoa</taxon>
        <taxon>Ecdysozoa</taxon>
        <taxon>Nematoda</taxon>
        <taxon>Chromadorea</taxon>
        <taxon>Rhabditida</taxon>
        <taxon>Tylenchina</taxon>
        <taxon>Panagrolaimomorpha</taxon>
        <taxon>Panagrolaimoidea</taxon>
        <taxon>Panagrolaimidae</taxon>
        <taxon>Panagrellus</taxon>
    </lineage>
</organism>
<evidence type="ECO:0000313" key="2">
    <source>
        <dbReference type="WBParaSite" id="Pan_g8166.t1"/>
    </source>
</evidence>